<dbReference type="Proteomes" id="UP000275078">
    <property type="component" value="Unassembled WGS sequence"/>
</dbReference>
<dbReference type="SUPFAM" id="SSF103481">
    <property type="entry name" value="Multidrug resistance efflux transporter EmrE"/>
    <property type="match status" value="1"/>
</dbReference>
<evidence type="ECO:0000256" key="2">
    <source>
        <dbReference type="ARBA" id="ARBA00010694"/>
    </source>
</evidence>
<dbReference type="EMBL" id="ML119663">
    <property type="protein sequence ID" value="RPA83725.1"/>
    <property type="molecule type" value="Genomic_DNA"/>
</dbReference>
<feature type="compositionally biased region" description="Low complexity" evidence="10">
    <location>
        <begin position="8"/>
        <end position="26"/>
    </location>
</feature>
<dbReference type="PANTHER" id="PTHR10778">
    <property type="entry name" value="SOLUTE CARRIER FAMILY 35 MEMBER B"/>
    <property type="match status" value="1"/>
</dbReference>
<feature type="transmembrane region" description="Helical" evidence="11">
    <location>
        <begin position="182"/>
        <end position="203"/>
    </location>
</feature>
<keyword evidence="3" id="KW-0813">Transport</keyword>
<evidence type="ECO:0000256" key="5">
    <source>
        <dbReference type="ARBA" id="ARBA00022692"/>
    </source>
</evidence>
<feature type="transmembrane region" description="Helical" evidence="11">
    <location>
        <begin position="50"/>
        <end position="70"/>
    </location>
</feature>
<keyword evidence="8 11" id="KW-0472">Membrane</keyword>
<evidence type="ECO:0000256" key="6">
    <source>
        <dbReference type="ARBA" id="ARBA00022824"/>
    </source>
</evidence>
<dbReference type="InterPro" id="IPR013657">
    <property type="entry name" value="SCL35B1-4/HUT1"/>
</dbReference>
<keyword evidence="5 11" id="KW-0812">Transmembrane</keyword>
<sequence length="390" mass="42217">MATRRKPASSSVPNATPSSAATTNAVQEKSKDVQLPTDPLVSDVPHSGSVIQLLVCVAGIYISFLTWALLQERITTTSYGPDKRIFRYPLVLNTVQSLFASLTGYLYLRYTTKAGASTAPIFPNKDITSKLLLVAVCQSLASPFGYASLQHIDYITFILAKSCKLLPVMALHLTIFRRSYPFYKYAVVASVTAGVAVFTLYHPSGNKKGKGAETSSAWGLMLLGINLLFDGLTNSMQDHIFVKNKTFKGPQMMCALNAVSTLLTTGYLLLNPWTNELGSALDFMGAHPQVFRDVLGFAACGALGQVFIFHTLSQFGSLVLVTVTVTRKMFSMILSVVAFGHSLTPMQWFGVSLVFGGIGAEAEIKRRSEVAKKAATKAALDTITNGVKKE</sequence>
<protein>
    <recommendedName>
        <fullName evidence="9">UDP-galactose transporter homolog 1</fullName>
    </recommendedName>
</protein>
<dbReference type="PANTHER" id="PTHR10778:SF10">
    <property type="entry name" value="SOLUTE CARRIER FAMILY 35 MEMBER B1"/>
    <property type="match status" value="1"/>
</dbReference>
<dbReference type="GO" id="GO:0000139">
    <property type="term" value="C:Golgi membrane"/>
    <property type="evidence" value="ECO:0007669"/>
    <property type="project" value="TreeGrafter"/>
</dbReference>
<feature type="transmembrane region" description="Helical" evidence="11">
    <location>
        <begin position="90"/>
        <end position="110"/>
    </location>
</feature>
<feature type="region of interest" description="Disordered" evidence="10">
    <location>
        <begin position="1"/>
        <end position="34"/>
    </location>
</feature>
<evidence type="ECO:0000256" key="8">
    <source>
        <dbReference type="ARBA" id="ARBA00023136"/>
    </source>
</evidence>
<keyword evidence="13" id="KW-1185">Reference proteome</keyword>
<evidence type="ECO:0000313" key="12">
    <source>
        <dbReference type="EMBL" id="RPA83725.1"/>
    </source>
</evidence>
<reference evidence="12 13" key="1">
    <citation type="journal article" date="2018" name="Nat. Ecol. Evol.">
        <title>Pezizomycetes genomes reveal the molecular basis of ectomycorrhizal truffle lifestyle.</title>
        <authorList>
            <person name="Murat C."/>
            <person name="Payen T."/>
            <person name="Noel B."/>
            <person name="Kuo A."/>
            <person name="Morin E."/>
            <person name="Chen J."/>
            <person name="Kohler A."/>
            <person name="Krizsan K."/>
            <person name="Balestrini R."/>
            <person name="Da Silva C."/>
            <person name="Montanini B."/>
            <person name="Hainaut M."/>
            <person name="Levati E."/>
            <person name="Barry K.W."/>
            <person name="Belfiori B."/>
            <person name="Cichocki N."/>
            <person name="Clum A."/>
            <person name="Dockter R.B."/>
            <person name="Fauchery L."/>
            <person name="Guy J."/>
            <person name="Iotti M."/>
            <person name="Le Tacon F."/>
            <person name="Lindquist E.A."/>
            <person name="Lipzen A."/>
            <person name="Malagnac F."/>
            <person name="Mello A."/>
            <person name="Molinier V."/>
            <person name="Miyauchi S."/>
            <person name="Poulain J."/>
            <person name="Riccioni C."/>
            <person name="Rubini A."/>
            <person name="Sitrit Y."/>
            <person name="Splivallo R."/>
            <person name="Traeger S."/>
            <person name="Wang M."/>
            <person name="Zifcakova L."/>
            <person name="Wipf D."/>
            <person name="Zambonelli A."/>
            <person name="Paolocci F."/>
            <person name="Nowrousian M."/>
            <person name="Ottonello S."/>
            <person name="Baldrian P."/>
            <person name="Spatafora J.W."/>
            <person name="Henrissat B."/>
            <person name="Nagy L.G."/>
            <person name="Aury J.M."/>
            <person name="Wincker P."/>
            <person name="Grigoriev I.V."/>
            <person name="Bonfante P."/>
            <person name="Martin F.M."/>
        </authorList>
    </citation>
    <scope>NUCLEOTIDE SEQUENCE [LARGE SCALE GENOMIC DNA]</scope>
    <source>
        <strain evidence="12 13">RN42</strain>
    </source>
</reference>
<gene>
    <name evidence="12" type="ORF">BJ508DRAFT_413379</name>
</gene>
<evidence type="ECO:0000256" key="9">
    <source>
        <dbReference type="ARBA" id="ARBA00041103"/>
    </source>
</evidence>
<keyword evidence="7 11" id="KW-1133">Transmembrane helix</keyword>
<dbReference type="Pfam" id="PF08449">
    <property type="entry name" value="UAA"/>
    <property type="match status" value="1"/>
</dbReference>
<feature type="transmembrane region" description="Helical" evidence="11">
    <location>
        <begin position="215"/>
        <end position="233"/>
    </location>
</feature>
<feature type="transmembrane region" description="Helical" evidence="11">
    <location>
        <begin position="294"/>
        <end position="312"/>
    </location>
</feature>
<comment type="subcellular location">
    <subcellularLocation>
        <location evidence="1">Endoplasmic reticulum membrane</location>
        <topology evidence="1">Multi-pass membrane protein</topology>
    </subcellularLocation>
</comment>
<dbReference type="GO" id="GO:0005459">
    <property type="term" value="F:UDP-galactose transmembrane transporter activity"/>
    <property type="evidence" value="ECO:0007669"/>
    <property type="project" value="TreeGrafter"/>
</dbReference>
<dbReference type="InterPro" id="IPR037185">
    <property type="entry name" value="EmrE-like"/>
</dbReference>
<keyword evidence="6" id="KW-0256">Endoplasmic reticulum</keyword>
<proteinExistence type="inferred from homology"/>
<feature type="transmembrane region" description="Helical" evidence="11">
    <location>
        <begin position="155"/>
        <end position="175"/>
    </location>
</feature>
<keyword evidence="4" id="KW-0762">Sugar transport</keyword>
<organism evidence="12 13">
    <name type="scientific">Ascobolus immersus RN42</name>
    <dbReference type="NCBI Taxonomy" id="1160509"/>
    <lineage>
        <taxon>Eukaryota</taxon>
        <taxon>Fungi</taxon>
        <taxon>Dikarya</taxon>
        <taxon>Ascomycota</taxon>
        <taxon>Pezizomycotina</taxon>
        <taxon>Pezizomycetes</taxon>
        <taxon>Pezizales</taxon>
        <taxon>Ascobolaceae</taxon>
        <taxon>Ascobolus</taxon>
    </lineage>
</organism>
<feature type="transmembrane region" description="Helical" evidence="11">
    <location>
        <begin position="319"/>
        <end position="340"/>
    </location>
</feature>
<dbReference type="GO" id="GO:0005789">
    <property type="term" value="C:endoplasmic reticulum membrane"/>
    <property type="evidence" value="ECO:0007669"/>
    <property type="project" value="UniProtKB-SubCell"/>
</dbReference>
<evidence type="ECO:0000313" key="13">
    <source>
        <dbReference type="Proteomes" id="UP000275078"/>
    </source>
</evidence>
<name>A0A3N4ICB8_ASCIM</name>
<dbReference type="GO" id="GO:0005460">
    <property type="term" value="F:UDP-glucose transmembrane transporter activity"/>
    <property type="evidence" value="ECO:0007669"/>
    <property type="project" value="TreeGrafter"/>
</dbReference>
<evidence type="ECO:0000256" key="1">
    <source>
        <dbReference type="ARBA" id="ARBA00004477"/>
    </source>
</evidence>
<dbReference type="STRING" id="1160509.A0A3N4ICB8"/>
<dbReference type="OrthoDB" id="1601at2759"/>
<evidence type="ECO:0000256" key="4">
    <source>
        <dbReference type="ARBA" id="ARBA00022597"/>
    </source>
</evidence>
<dbReference type="AlphaFoldDB" id="A0A3N4ICB8"/>
<accession>A0A3N4ICB8</accession>
<evidence type="ECO:0000256" key="7">
    <source>
        <dbReference type="ARBA" id="ARBA00022989"/>
    </source>
</evidence>
<feature type="transmembrane region" description="Helical" evidence="11">
    <location>
        <begin position="254"/>
        <end position="274"/>
    </location>
</feature>
<evidence type="ECO:0000256" key="10">
    <source>
        <dbReference type="SAM" id="MobiDB-lite"/>
    </source>
</evidence>
<comment type="similarity">
    <text evidence="2">Belongs to the nucleotide-sugar transporter family. SLC35B subfamily.</text>
</comment>
<evidence type="ECO:0000256" key="3">
    <source>
        <dbReference type="ARBA" id="ARBA00022448"/>
    </source>
</evidence>
<evidence type="ECO:0000256" key="11">
    <source>
        <dbReference type="SAM" id="Phobius"/>
    </source>
</evidence>